<reference evidence="3" key="2">
    <citation type="journal article" date="2022" name="Sci. Total Environ.">
        <title>Prevalence, transmission, and molecular epidemiology of tet(X)-positive bacteria among humans, animals, and environmental niches in China: An epidemiological, and genomic-based study.</title>
        <authorList>
            <person name="Dong N."/>
            <person name="Zeng Y."/>
            <person name="Cai C."/>
            <person name="Sun C."/>
            <person name="Lu J."/>
            <person name="Liu C."/>
            <person name="Zhou H."/>
            <person name="Sun Q."/>
            <person name="Shu L."/>
            <person name="Wang H."/>
            <person name="Wang Y."/>
            <person name="Wang S."/>
            <person name="Wu C."/>
            <person name="Chan E.W."/>
            <person name="Chen G."/>
            <person name="Shen Z."/>
            <person name="Chen S."/>
            <person name="Zhang R."/>
        </authorList>
    </citation>
    <scope>NUCLEOTIDE SEQUENCE</scope>
    <source>
        <strain evidence="3">R1692</strain>
    </source>
</reference>
<evidence type="ECO:0000313" key="3">
    <source>
        <dbReference type="EMBL" id="MDM1049810.1"/>
    </source>
</evidence>
<protein>
    <recommendedName>
        <fullName evidence="2">DUF6850 domain-containing protein</fullName>
    </recommendedName>
</protein>
<feature type="signal peptide" evidence="1">
    <location>
        <begin position="1"/>
        <end position="21"/>
    </location>
</feature>
<keyword evidence="4" id="KW-1185">Reference proteome</keyword>
<dbReference type="InterPro" id="IPR049236">
    <property type="entry name" value="DUF6850"/>
</dbReference>
<keyword evidence="1" id="KW-0732">Signal</keyword>
<evidence type="ECO:0000256" key="1">
    <source>
        <dbReference type="SAM" id="SignalP"/>
    </source>
</evidence>
<proteinExistence type="predicted"/>
<accession>A0ABT7NRD3</accession>
<evidence type="ECO:0000259" key="2">
    <source>
        <dbReference type="Pfam" id="PF21012"/>
    </source>
</evidence>
<dbReference type="Proteomes" id="UP001170954">
    <property type="component" value="Unassembled WGS sequence"/>
</dbReference>
<organism evidence="3 4">
    <name type="scientific">Sphingobacterium hotanense</name>
    <dbReference type="NCBI Taxonomy" id="649196"/>
    <lineage>
        <taxon>Bacteria</taxon>
        <taxon>Pseudomonadati</taxon>
        <taxon>Bacteroidota</taxon>
        <taxon>Sphingobacteriia</taxon>
        <taxon>Sphingobacteriales</taxon>
        <taxon>Sphingobacteriaceae</taxon>
        <taxon>Sphingobacterium</taxon>
    </lineage>
</organism>
<gene>
    <name evidence="3" type="ORF">HX018_16345</name>
</gene>
<comment type="caution">
    <text evidence="3">The sequence shown here is derived from an EMBL/GenBank/DDBJ whole genome shotgun (WGS) entry which is preliminary data.</text>
</comment>
<reference evidence="3" key="1">
    <citation type="submission" date="2020-06" db="EMBL/GenBank/DDBJ databases">
        <authorList>
            <person name="Dong N."/>
        </authorList>
    </citation>
    <scope>NUCLEOTIDE SEQUENCE</scope>
    <source>
        <strain evidence="3">R1692</strain>
    </source>
</reference>
<dbReference type="EMBL" id="JACAGK010000058">
    <property type="protein sequence ID" value="MDM1049810.1"/>
    <property type="molecule type" value="Genomic_DNA"/>
</dbReference>
<feature type="chain" id="PRO_5046076782" description="DUF6850 domain-containing protein" evidence="1">
    <location>
        <begin position="22"/>
        <end position="520"/>
    </location>
</feature>
<sequence length="520" mass="58864">MSIPYNNLYKILSLSACFAWAMPSLGQEGNHSIIEQEQEIEYLQWEHSQNAAGLQLDKPKQHSSLAAGYKKTDGNFRRPQAGESMGNLHLYTRGNVYLKKGYLQGYFDYSRNNIRNAEYNSSLIDPFREMPYVTADTNASDWLNQHYKIGFKASSAPIAEKLHLGLGANFIASSGAKQRDIRAVNRYYQLDLQPSLSYSLNDQHHLGANFMYKNFKEEANNSNSVTHISQGYFALLGLGNSISGLGAGRTMNYQGDAFGGGVQYQYQSAINVFLNANYTVQAEDANITFSNPRPGGSILMKKWDASLHLQKDGEAFLHGFKAYLLHSNMNGIEYINEFISGTESEGFYTRFQSVRSKYKRQAVSGRYELLRKSGDAYNWKAAASLRYNKLDDRYLIPASQMFAENMGYGLEGHKLFSLSANLKSQLSIGVRVLLNNNLDAAYEYSGADAETLPVMDLEQRNFQFYKADYQQFEVPIYYAQQLRSNSNVQVFVKGNLQWIKTNSFTFNDRKHFNLSIGATF</sequence>
<evidence type="ECO:0000313" key="4">
    <source>
        <dbReference type="Proteomes" id="UP001170954"/>
    </source>
</evidence>
<dbReference type="Pfam" id="PF21012">
    <property type="entry name" value="DUF6850"/>
    <property type="match status" value="1"/>
</dbReference>
<name>A0ABT7NRD3_9SPHI</name>
<feature type="domain" description="DUF6850" evidence="2">
    <location>
        <begin position="51"/>
        <end position="520"/>
    </location>
</feature>
<dbReference type="RefSeq" id="WP_149526153.1">
    <property type="nucleotide sequence ID" value="NZ_CP030848.1"/>
</dbReference>